<keyword evidence="10" id="KW-1133">Transmembrane helix</keyword>
<organism evidence="12 13">
    <name type="scientific">Phycicoccus flavus</name>
    <dbReference type="NCBI Taxonomy" id="2502783"/>
    <lineage>
        <taxon>Bacteria</taxon>
        <taxon>Bacillati</taxon>
        <taxon>Actinomycetota</taxon>
        <taxon>Actinomycetes</taxon>
        <taxon>Micrococcales</taxon>
        <taxon>Intrasporangiaceae</taxon>
        <taxon>Phycicoccus</taxon>
    </lineage>
</organism>
<dbReference type="GO" id="GO:0000155">
    <property type="term" value="F:phosphorelay sensor kinase activity"/>
    <property type="evidence" value="ECO:0007669"/>
    <property type="project" value="InterPro"/>
</dbReference>
<keyword evidence="3" id="KW-0597">Phosphoprotein</keyword>
<dbReference type="Gene3D" id="1.20.5.1930">
    <property type="match status" value="1"/>
</dbReference>
<dbReference type="PANTHER" id="PTHR24421">
    <property type="entry name" value="NITRATE/NITRITE SENSOR PROTEIN NARX-RELATED"/>
    <property type="match status" value="1"/>
</dbReference>
<evidence type="ECO:0000256" key="8">
    <source>
        <dbReference type="ARBA" id="ARBA00023012"/>
    </source>
</evidence>
<feature type="compositionally biased region" description="Basic and acidic residues" evidence="9">
    <location>
        <begin position="384"/>
        <end position="413"/>
    </location>
</feature>
<evidence type="ECO:0000256" key="4">
    <source>
        <dbReference type="ARBA" id="ARBA00022679"/>
    </source>
</evidence>
<dbReference type="AlphaFoldDB" id="A0A8T6R440"/>
<keyword evidence="10" id="KW-0812">Transmembrane</keyword>
<evidence type="ECO:0000313" key="12">
    <source>
        <dbReference type="EMBL" id="NHA67001.1"/>
    </source>
</evidence>
<dbReference type="GO" id="GO:0005524">
    <property type="term" value="F:ATP binding"/>
    <property type="evidence" value="ECO:0007669"/>
    <property type="project" value="UniProtKB-KW"/>
</dbReference>
<dbReference type="PANTHER" id="PTHR24421:SF10">
    <property type="entry name" value="NITRATE_NITRITE SENSOR PROTEIN NARQ"/>
    <property type="match status" value="1"/>
</dbReference>
<protein>
    <recommendedName>
        <fullName evidence="2">histidine kinase</fullName>
        <ecNumber evidence="2">2.7.13.3</ecNumber>
    </recommendedName>
</protein>
<sequence length="413" mass="43391">MPSLRDLVSGPRPPRRAPTRRSDAVIALSLFAVGLTILSSGIGPFAEIPALVPATTPMWHLVPLAVGCAGVTVQSRTPVVAFVLATVALVADVVIGLHMAVLGVWVNAVYAAGRHLSLSARGAVRWVVGLVCAAVAAWVLASGRGAGDAVLGTLQVGVFAALALWLSGDARSGDDRAERERRRSADERRRAVAEQAEVLQHERARLAAQFHDTISSNLSSIALFTTAALDRDPDTDRDRSVLHEARRAALDGLTDMRALIDVLRSYDVDVDDARDVEQPSLEEIVAGLEPAGLEVDADLATVELGPAQEQALAQVVKESLTNALKHGDGRATVRLVSTGTGVRLTVSNGLAACADGDRRPPVIAGGIGLGSMAARVSAVGGRFRSGETETGQERRWSVDAEIPRVPSRDGGPR</sequence>
<keyword evidence="6" id="KW-0418">Kinase</keyword>
<reference evidence="12" key="1">
    <citation type="submission" date="2020-03" db="EMBL/GenBank/DDBJ databases">
        <title>Phycicoccus flavus sp. nov., a novel endophytic actinobacterium isolated from branch of Kandelia candel.</title>
        <authorList>
            <person name="Tuo L."/>
        </authorList>
    </citation>
    <scope>NUCLEOTIDE SEQUENCE</scope>
    <source>
        <strain evidence="12">CMS6Z-2</strain>
    </source>
</reference>
<dbReference type="GO" id="GO:0046983">
    <property type="term" value="F:protein dimerization activity"/>
    <property type="evidence" value="ECO:0007669"/>
    <property type="project" value="InterPro"/>
</dbReference>
<keyword evidence="10" id="KW-0472">Membrane</keyword>
<dbReference type="InterPro" id="IPR036890">
    <property type="entry name" value="HATPase_C_sf"/>
</dbReference>
<dbReference type="EMBL" id="SAYU02000005">
    <property type="protein sequence ID" value="NHA67001.1"/>
    <property type="molecule type" value="Genomic_DNA"/>
</dbReference>
<feature type="domain" description="Signal transduction histidine kinase subgroup 3 dimerisation and phosphoacceptor" evidence="11">
    <location>
        <begin position="202"/>
        <end position="265"/>
    </location>
</feature>
<proteinExistence type="predicted"/>
<keyword evidence="13" id="KW-1185">Reference proteome</keyword>
<feature type="transmembrane region" description="Helical" evidence="10">
    <location>
        <begin position="24"/>
        <end position="46"/>
    </location>
</feature>
<keyword evidence="5" id="KW-0547">Nucleotide-binding</keyword>
<dbReference type="GO" id="GO:0016020">
    <property type="term" value="C:membrane"/>
    <property type="evidence" value="ECO:0007669"/>
    <property type="project" value="InterPro"/>
</dbReference>
<evidence type="ECO:0000256" key="7">
    <source>
        <dbReference type="ARBA" id="ARBA00022840"/>
    </source>
</evidence>
<accession>A0A8T6R440</accession>
<dbReference type="EC" id="2.7.13.3" evidence="2"/>
<comment type="caution">
    <text evidence="12">The sequence shown here is derived from an EMBL/GenBank/DDBJ whole genome shotgun (WGS) entry which is preliminary data.</text>
</comment>
<dbReference type="Gene3D" id="3.30.565.10">
    <property type="entry name" value="Histidine kinase-like ATPase, C-terminal domain"/>
    <property type="match status" value="1"/>
</dbReference>
<feature type="transmembrane region" description="Helical" evidence="10">
    <location>
        <begin position="149"/>
        <end position="166"/>
    </location>
</feature>
<feature type="transmembrane region" description="Helical" evidence="10">
    <location>
        <begin position="79"/>
        <end position="111"/>
    </location>
</feature>
<keyword evidence="8" id="KW-0902">Two-component regulatory system</keyword>
<dbReference type="Pfam" id="PF07730">
    <property type="entry name" value="HisKA_3"/>
    <property type="match status" value="1"/>
</dbReference>
<evidence type="ECO:0000256" key="2">
    <source>
        <dbReference type="ARBA" id="ARBA00012438"/>
    </source>
</evidence>
<evidence type="ECO:0000256" key="9">
    <source>
        <dbReference type="SAM" id="MobiDB-lite"/>
    </source>
</evidence>
<dbReference type="InterPro" id="IPR011712">
    <property type="entry name" value="Sig_transdc_His_kin_sub3_dim/P"/>
</dbReference>
<dbReference type="InterPro" id="IPR050482">
    <property type="entry name" value="Sensor_HK_TwoCompSys"/>
</dbReference>
<name>A0A8T6R440_9MICO</name>
<evidence type="ECO:0000256" key="6">
    <source>
        <dbReference type="ARBA" id="ARBA00022777"/>
    </source>
</evidence>
<evidence type="ECO:0000256" key="10">
    <source>
        <dbReference type="SAM" id="Phobius"/>
    </source>
</evidence>
<feature type="region of interest" description="Disordered" evidence="9">
    <location>
        <begin position="383"/>
        <end position="413"/>
    </location>
</feature>
<keyword evidence="7" id="KW-0067">ATP-binding</keyword>
<keyword evidence="4" id="KW-0808">Transferase</keyword>
<evidence type="ECO:0000256" key="5">
    <source>
        <dbReference type="ARBA" id="ARBA00022741"/>
    </source>
</evidence>
<dbReference type="RefSeq" id="WP_165566185.1">
    <property type="nucleotide sequence ID" value="NZ_SAYU02000005.1"/>
</dbReference>
<dbReference type="Proteomes" id="UP000287866">
    <property type="component" value="Unassembled WGS sequence"/>
</dbReference>
<gene>
    <name evidence="12" type="ORF">EPD83_002885</name>
</gene>
<evidence type="ECO:0000259" key="11">
    <source>
        <dbReference type="Pfam" id="PF07730"/>
    </source>
</evidence>
<evidence type="ECO:0000256" key="3">
    <source>
        <dbReference type="ARBA" id="ARBA00022553"/>
    </source>
</evidence>
<feature type="transmembrane region" description="Helical" evidence="10">
    <location>
        <begin position="123"/>
        <end position="143"/>
    </location>
</feature>
<dbReference type="CDD" id="cd16917">
    <property type="entry name" value="HATPase_UhpB-NarQ-NarX-like"/>
    <property type="match status" value="1"/>
</dbReference>
<comment type="catalytic activity">
    <reaction evidence="1">
        <text>ATP + protein L-histidine = ADP + protein N-phospho-L-histidine.</text>
        <dbReference type="EC" id="2.7.13.3"/>
    </reaction>
</comment>
<evidence type="ECO:0000256" key="1">
    <source>
        <dbReference type="ARBA" id="ARBA00000085"/>
    </source>
</evidence>
<evidence type="ECO:0000313" key="13">
    <source>
        <dbReference type="Proteomes" id="UP000287866"/>
    </source>
</evidence>
<dbReference type="SUPFAM" id="SSF55874">
    <property type="entry name" value="ATPase domain of HSP90 chaperone/DNA topoisomerase II/histidine kinase"/>
    <property type="match status" value="1"/>
</dbReference>